<evidence type="ECO:0000256" key="1">
    <source>
        <dbReference type="ARBA" id="ARBA00004496"/>
    </source>
</evidence>
<dbReference type="Gene3D" id="2.60.40.10">
    <property type="entry name" value="Immunoglobulins"/>
    <property type="match status" value="1"/>
</dbReference>
<gene>
    <name evidence="6" type="ORF">BJ979_001616</name>
</gene>
<dbReference type="PANTHER" id="PTHR48098">
    <property type="entry name" value="ENTEROCHELIN ESTERASE-RELATED"/>
    <property type="match status" value="1"/>
</dbReference>
<evidence type="ECO:0000256" key="3">
    <source>
        <dbReference type="ARBA" id="ARBA00022801"/>
    </source>
</evidence>
<comment type="caution">
    <text evidence="6">The sequence shown here is derived from an EMBL/GenBank/DDBJ whole genome shotgun (WGS) entry which is preliminary data.</text>
</comment>
<dbReference type="GO" id="GO:0006826">
    <property type="term" value="P:iron ion transport"/>
    <property type="evidence" value="ECO:0007669"/>
    <property type="project" value="InterPro"/>
</dbReference>
<evidence type="ECO:0000313" key="7">
    <source>
        <dbReference type="Proteomes" id="UP000553888"/>
    </source>
</evidence>
<organism evidence="6 7">
    <name type="scientific">Schumannella luteola</name>
    <dbReference type="NCBI Taxonomy" id="472059"/>
    <lineage>
        <taxon>Bacteria</taxon>
        <taxon>Bacillati</taxon>
        <taxon>Actinomycetota</taxon>
        <taxon>Actinomycetes</taxon>
        <taxon>Micrococcales</taxon>
        <taxon>Microbacteriaceae</taxon>
        <taxon>Schumannella</taxon>
    </lineage>
</organism>
<dbReference type="EMBL" id="JACBZY010000001">
    <property type="protein sequence ID" value="NYG98990.1"/>
    <property type="molecule type" value="Genomic_DNA"/>
</dbReference>
<sequence>MIGTALRAAATPRAADRGPLRIESAALRALRAGVPLAEIAAAGHHAGEWPVIGPAVEREGVRLREVTFVADDTGDPALVHLNGITDAHRRDVRPALLQPIPGRELRALAYLLPEGLTASYRLATVPDLPGDAGSTREGWMRVHRAGRPDPRNPHGIRTPLGGASSLLRMPGWRAHPARERLAAGAAPEHDLATRELRVPGARGERSVWVITPVAGPVPDTLLVLFDGDTWMDADVPALLAARPGPPVAVAVVSSISLEARSAELPHPDVIARVLGDEVLPAIAFALGMRHRPDQIVVAGQSYGGLAAAALVALHPRVARTGIVQSGSFHFRAAAADHPPAERPGDLIERMRGRSLAGRLVVQVGTEEPDLHRLARDFVAIARDTGIELSSRLVAGGHDYAWWVDGVLFALDELLLPVAVGARPQDLSE</sequence>
<evidence type="ECO:0000256" key="2">
    <source>
        <dbReference type="ARBA" id="ARBA00022490"/>
    </source>
</evidence>
<dbReference type="PANTHER" id="PTHR48098:SF3">
    <property type="entry name" value="IRON(III) ENTEROBACTIN ESTERASE"/>
    <property type="match status" value="1"/>
</dbReference>
<accession>A0A852YCD2</accession>
<proteinExistence type="inferred from homology"/>
<keyword evidence="7" id="KW-1185">Reference proteome</keyword>
<dbReference type="Proteomes" id="UP000553888">
    <property type="component" value="Unassembled WGS sequence"/>
</dbReference>
<dbReference type="InterPro" id="IPR050583">
    <property type="entry name" value="Mycobacterial_A85_antigen"/>
</dbReference>
<comment type="subcellular location">
    <subcellularLocation>
        <location evidence="1">Cytoplasm</location>
    </subcellularLocation>
</comment>
<dbReference type="GO" id="GO:0005737">
    <property type="term" value="C:cytoplasm"/>
    <property type="evidence" value="ECO:0007669"/>
    <property type="project" value="UniProtKB-SubCell"/>
</dbReference>
<dbReference type="GO" id="GO:0005975">
    <property type="term" value="P:carbohydrate metabolic process"/>
    <property type="evidence" value="ECO:0007669"/>
    <property type="project" value="UniProtKB-ARBA"/>
</dbReference>
<keyword evidence="3" id="KW-0378">Hydrolase</keyword>
<dbReference type="AlphaFoldDB" id="A0A852YCD2"/>
<keyword evidence="2" id="KW-0963">Cytoplasm</keyword>
<protein>
    <submittedName>
        <fullName evidence="6">Enterochelin esterase family protein</fullName>
    </submittedName>
</protein>
<name>A0A852YCD2_9MICO</name>
<reference evidence="6 7" key="1">
    <citation type="submission" date="2020-07" db="EMBL/GenBank/DDBJ databases">
        <title>Sequencing the genomes of 1000 actinobacteria strains.</title>
        <authorList>
            <person name="Klenk H.-P."/>
        </authorList>
    </citation>
    <scope>NUCLEOTIDE SEQUENCE [LARGE SCALE GENOMIC DNA]</scope>
    <source>
        <strain evidence="6 7">DSM 23141</strain>
    </source>
</reference>
<evidence type="ECO:0000313" key="6">
    <source>
        <dbReference type="EMBL" id="NYG98990.1"/>
    </source>
</evidence>
<dbReference type="InterPro" id="IPR014756">
    <property type="entry name" value="Ig_E-set"/>
</dbReference>
<evidence type="ECO:0000256" key="4">
    <source>
        <dbReference type="ARBA" id="ARBA00024201"/>
    </source>
</evidence>
<dbReference type="SUPFAM" id="SSF53474">
    <property type="entry name" value="alpha/beta-Hydrolases"/>
    <property type="match status" value="1"/>
</dbReference>
<dbReference type="InterPro" id="IPR021764">
    <property type="entry name" value="Enterochelin_esterase_N"/>
</dbReference>
<comment type="similarity">
    <text evidence="4">Belongs to the Fes family.</text>
</comment>
<dbReference type="RefSeq" id="WP_179566893.1">
    <property type="nucleotide sequence ID" value="NZ_JACBZY010000001.1"/>
</dbReference>
<dbReference type="SUPFAM" id="SSF81296">
    <property type="entry name" value="E set domains"/>
    <property type="match status" value="1"/>
</dbReference>
<dbReference type="InterPro" id="IPR029058">
    <property type="entry name" value="AB_hydrolase_fold"/>
</dbReference>
<dbReference type="InterPro" id="IPR013783">
    <property type="entry name" value="Ig-like_fold"/>
</dbReference>
<dbReference type="Pfam" id="PF11806">
    <property type="entry name" value="Enterochelin_N"/>
    <property type="match status" value="1"/>
</dbReference>
<feature type="domain" description="Enterochelin esterase N-terminal" evidence="5">
    <location>
        <begin position="78"/>
        <end position="172"/>
    </location>
</feature>
<dbReference type="GO" id="GO:0008849">
    <property type="term" value="F:enterochelin esterase activity"/>
    <property type="evidence" value="ECO:0007669"/>
    <property type="project" value="InterPro"/>
</dbReference>
<evidence type="ECO:0000259" key="5">
    <source>
        <dbReference type="Pfam" id="PF11806"/>
    </source>
</evidence>
<dbReference type="GO" id="GO:0005506">
    <property type="term" value="F:iron ion binding"/>
    <property type="evidence" value="ECO:0007669"/>
    <property type="project" value="InterPro"/>
</dbReference>
<dbReference type="Gene3D" id="3.40.50.1820">
    <property type="entry name" value="alpha/beta hydrolase"/>
    <property type="match status" value="1"/>
</dbReference>